<dbReference type="Gene3D" id="1.10.260.40">
    <property type="entry name" value="lambda repressor-like DNA-binding domains"/>
    <property type="match status" value="1"/>
</dbReference>
<dbReference type="InterPro" id="IPR040819">
    <property type="entry name" value="Rol_Rep_N"/>
</dbReference>
<dbReference type="InterPro" id="IPR010982">
    <property type="entry name" value="Lambda_DNA-bd_dom_sf"/>
</dbReference>
<evidence type="ECO:0000259" key="1">
    <source>
        <dbReference type="PROSITE" id="PS50943"/>
    </source>
</evidence>
<accession>A0ABT7LPQ0</accession>
<dbReference type="EMBL" id="JASUZV010000001">
    <property type="protein sequence ID" value="MDL5042620.1"/>
    <property type="molecule type" value="Genomic_DNA"/>
</dbReference>
<name>A0ABT7LPQ0_9STRE</name>
<keyword evidence="3" id="KW-1185">Reference proteome</keyword>
<dbReference type="CDD" id="cd00093">
    <property type="entry name" value="HTH_XRE"/>
    <property type="match status" value="1"/>
</dbReference>
<feature type="domain" description="HTH cro/C1-type" evidence="1">
    <location>
        <begin position="6"/>
        <end position="60"/>
    </location>
</feature>
<proteinExistence type="predicted"/>
<dbReference type="SUPFAM" id="SSF47413">
    <property type="entry name" value="lambda repressor-like DNA-binding domains"/>
    <property type="match status" value="1"/>
</dbReference>
<protein>
    <submittedName>
        <fullName evidence="2">Replication initiation factor domain-containing protein</fullName>
    </submittedName>
</protein>
<dbReference type="SMART" id="SM00530">
    <property type="entry name" value="HTH_XRE"/>
    <property type="match status" value="1"/>
</dbReference>
<dbReference type="Proteomes" id="UP001529255">
    <property type="component" value="Unassembled WGS sequence"/>
</dbReference>
<dbReference type="InterPro" id="IPR003491">
    <property type="entry name" value="REP-like_C"/>
</dbReference>
<dbReference type="Pfam" id="PF18106">
    <property type="entry name" value="Rol_Rep_N"/>
    <property type="match status" value="1"/>
</dbReference>
<reference evidence="2 3" key="1">
    <citation type="submission" date="2023-06" db="EMBL/GenBank/DDBJ databases">
        <title>A potential novel species of Streptococcus isolated from human milk sample.</title>
        <authorList>
            <person name="Nguyen H.V."/>
            <person name="Trinh A.T.V."/>
            <person name="Hoang A.T.L."/>
            <person name="Bui L.N.H."/>
            <person name="Tran Q.T.L."/>
            <person name="Trinh T."/>
        </authorList>
    </citation>
    <scope>NUCLEOTIDE SEQUENCE [LARGE SCALE GENOMIC DNA]</scope>
    <source>
        <strain evidence="2 3">VTCC 12812</strain>
    </source>
</reference>
<gene>
    <name evidence="2" type="ORF">QRD39_00650</name>
</gene>
<organism evidence="2 3">
    <name type="scientific">Streptococcus raffinosi</name>
    <dbReference type="NCBI Taxonomy" id="3053355"/>
    <lineage>
        <taxon>Bacteria</taxon>
        <taxon>Bacillati</taxon>
        <taxon>Bacillota</taxon>
        <taxon>Bacilli</taxon>
        <taxon>Lactobacillales</taxon>
        <taxon>Streptococcaceae</taxon>
        <taxon>Streptococcus</taxon>
    </lineage>
</organism>
<dbReference type="Pfam" id="PF01381">
    <property type="entry name" value="HTH_3"/>
    <property type="match status" value="1"/>
</dbReference>
<dbReference type="RefSeq" id="WP_285955293.1">
    <property type="nucleotide sequence ID" value="NZ_JASUZV010000001.1"/>
</dbReference>
<sequence>MDARYLKQFRRKTGLNQADFAKVVGMSQSMISQYERGMRKLSLGTFVAMKKAFGYDEAESERLRVLIDYVRITFKDVRDLDFFCKMFLHCKFKDFRSVTSGLMNYNHVWQRGNIWIFDFADKFDTGNYQITLQMSGQGCREFECLLAKYDLTWFDFFKNLDFSYRASMNVTRLDIAIDELYLGKGNESEQFELSDMITKYYNQELYFEKLRRWNYIGGGSLNYEDEQDREDNRQGISLYFGSRQSEIYFNFYEKRYERAKEDGISVEDALCVYDEWNRYEIRLAQKKANAVVQEYLQGIDLGEVARGLINANFDVYDGLNEWGAYLADKKWQKLFGGSLPLVLSTKPEPYSIEKTIKWLSQQVAPSLALVSEYDKIVQEDYLAMILNSGEITERGQQMLDDIKNSLK</sequence>
<dbReference type="InterPro" id="IPR001387">
    <property type="entry name" value="Cro/C1-type_HTH"/>
</dbReference>
<comment type="caution">
    <text evidence="2">The sequence shown here is derived from an EMBL/GenBank/DDBJ whole genome shotgun (WGS) entry which is preliminary data.</text>
</comment>
<dbReference type="PROSITE" id="PS50943">
    <property type="entry name" value="HTH_CROC1"/>
    <property type="match status" value="1"/>
</dbReference>
<dbReference type="GO" id="GO:0003743">
    <property type="term" value="F:translation initiation factor activity"/>
    <property type="evidence" value="ECO:0007669"/>
    <property type="project" value="UniProtKB-KW"/>
</dbReference>
<keyword evidence="2" id="KW-0396">Initiation factor</keyword>
<evidence type="ECO:0000313" key="3">
    <source>
        <dbReference type="Proteomes" id="UP001529255"/>
    </source>
</evidence>
<keyword evidence="2" id="KW-0648">Protein biosynthesis</keyword>
<dbReference type="Pfam" id="PF02486">
    <property type="entry name" value="Rep_trans"/>
    <property type="match status" value="1"/>
</dbReference>
<evidence type="ECO:0000313" key="2">
    <source>
        <dbReference type="EMBL" id="MDL5042620.1"/>
    </source>
</evidence>